<keyword evidence="2" id="KW-1185">Reference proteome</keyword>
<dbReference type="AlphaFoldDB" id="A0A367KAH5"/>
<gene>
    <name evidence="1" type="ORF">CU097_014743</name>
</gene>
<organism evidence="1 2">
    <name type="scientific">Rhizopus azygosporus</name>
    <name type="common">Rhizopus microsporus var. azygosporus</name>
    <dbReference type="NCBI Taxonomy" id="86630"/>
    <lineage>
        <taxon>Eukaryota</taxon>
        <taxon>Fungi</taxon>
        <taxon>Fungi incertae sedis</taxon>
        <taxon>Mucoromycota</taxon>
        <taxon>Mucoromycotina</taxon>
        <taxon>Mucoromycetes</taxon>
        <taxon>Mucorales</taxon>
        <taxon>Mucorineae</taxon>
        <taxon>Rhizopodaceae</taxon>
        <taxon>Rhizopus</taxon>
    </lineage>
</organism>
<sequence length="117" mass="13719">MLQGPTNVATAVIKTRSPDATAFVCNEDRQYFFFRSEPLLRAQFEMEIDNYEVDFEKLNNLAHSESLSNDQIEEPQSIEDLIEEITIDTSNVKLRTKNYKKYRVDQIEIIKQLSRNK</sequence>
<dbReference type="OrthoDB" id="10459958at2759"/>
<evidence type="ECO:0000313" key="2">
    <source>
        <dbReference type="Proteomes" id="UP000252139"/>
    </source>
</evidence>
<accession>A0A367KAH5</accession>
<proteinExistence type="predicted"/>
<dbReference type="Proteomes" id="UP000252139">
    <property type="component" value="Unassembled WGS sequence"/>
</dbReference>
<protein>
    <submittedName>
        <fullName evidence="1">Uncharacterized protein</fullName>
    </submittedName>
</protein>
<comment type="caution">
    <text evidence="1">The sequence shown here is derived from an EMBL/GenBank/DDBJ whole genome shotgun (WGS) entry which is preliminary data.</text>
</comment>
<dbReference type="EMBL" id="PJQL01000143">
    <property type="protein sequence ID" value="RCH99150.1"/>
    <property type="molecule type" value="Genomic_DNA"/>
</dbReference>
<name>A0A367KAH5_RHIAZ</name>
<evidence type="ECO:0000313" key="1">
    <source>
        <dbReference type="EMBL" id="RCH99150.1"/>
    </source>
</evidence>
<reference evidence="1 2" key="1">
    <citation type="journal article" date="2018" name="G3 (Bethesda)">
        <title>Phylogenetic and Phylogenomic Definition of Rhizopus Species.</title>
        <authorList>
            <person name="Gryganskyi A.P."/>
            <person name="Golan J."/>
            <person name="Dolatabadi S."/>
            <person name="Mondo S."/>
            <person name="Robb S."/>
            <person name="Idnurm A."/>
            <person name="Muszewska A."/>
            <person name="Steczkiewicz K."/>
            <person name="Masonjones S."/>
            <person name="Liao H.L."/>
            <person name="Gajdeczka M.T."/>
            <person name="Anike F."/>
            <person name="Vuek A."/>
            <person name="Anishchenko I.M."/>
            <person name="Voigt K."/>
            <person name="de Hoog G.S."/>
            <person name="Smith M.E."/>
            <person name="Heitman J."/>
            <person name="Vilgalys R."/>
            <person name="Stajich J.E."/>
        </authorList>
    </citation>
    <scope>NUCLEOTIDE SEQUENCE [LARGE SCALE GENOMIC DNA]</scope>
    <source>
        <strain evidence="1 2">CBS 357.93</strain>
    </source>
</reference>